<name>A0A815NL44_ADIRI</name>
<sequence>MSTLHLFLTACILVCNSLCTNDLSFQVQPQPVRINNEEDIYVIYEDNYIGQVLYRSDRIQLECQCQTSSNQIEHHMYWTINNELSSQNNNSNRILLIINADNLRGPITYVTCHCIFYLQKFHEITRNYRYKLYIDLESEPSLEVIKYSVEKNLIKERFNEFLRHHVFAIVGLALVIIGITCSLILFNRNTLT</sequence>
<gene>
    <name evidence="3" type="ORF">EDS130_LOCUS326</name>
    <name evidence="4" type="ORF">XAT740_LOCUS36148</name>
</gene>
<evidence type="ECO:0000313" key="4">
    <source>
        <dbReference type="EMBL" id="CAF1437957.1"/>
    </source>
</evidence>
<feature type="chain" id="PRO_5036228413" evidence="2">
    <location>
        <begin position="20"/>
        <end position="192"/>
    </location>
</feature>
<organism evidence="4 5">
    <name type="scientific">Adineta ricciae</name>
    <name type="common">Rotifer</name>
    <dbReference type="NCBI Taxonomy" id="249248"/>
    <lineage>
        <taxon>Eukaryota</taxon>
        <taxon>Metazoa</taxon>
        <taxon>Spiralia</taxon>
        <taxon>Gnathifera</taxon>
        <taxon>Rotifera</taxon>
        <taxon>Eurotatoria</taxon>
        <taxon>Bdelloidea</taxon>
        <taxon>Adinetida</taxon>
        <taxon>Adinetidae</taxon>
        <taxon>Adineta</taxon>
    </lineage>
</organism>
<evidence type="ECO:0000256" key="1">
    <source>
        <dbReference type="SAM" id="Phobius"/>
    </source>
</evidence>
<keyword evidence="1" id="KW-0472">Membrane</keyword>
<keyword evidence="5" id="KW-1185">Reference proteome</keyword>
<feature type="signal peptide" evidence="2">
    <location>
        <begin position="1"/>
        <end position="19"/>
    </location>
</feature>
<evidence type="ECO:0000256" key="2">
    <source>
        <dbReference type="SAM" id="SignalP"/>
    </source>
</evidence>
<comment type="caution">
    <text evidence="4">The sequence shown here is derived from an EMBL/GenBank/DDBJ whole genome shotgun (WGS) entry which is preliminary data.</text>
</comment>
<proteinExistence type="predicted"/>
<dbReference type="Proteomes" id="UP000663828">
    <property type="component" value="Unassembled WGS sequence"/>
</dbReference>
<reference evidence="4" key="1">
    <citation type="submission" date="2021-02" db="EMBL/GenBank/DDBJ databases">
        <authorList>
            <person name="Nowell W R."/>
        </authorList>
    </citation>
    <scope>NUCLEOTIDE SEQUENCE</scope>
</reference>
<dbReference type="AlphaFoldDB" id="A0A815NL44"/>
<accession>A0A815NL44</accession>
<keyword evidence="2" id="KW-0732">Signal</keyword>
<dbReference type="EMBL" id="CAJNOR010003683">
    <property type="protein sequence ID" value="CAF1437957.1"/>
    <property type="molecule type" value="Genomic_DNA"/>
</dbReference>
<protein>
    <submittedName>
        <fullName evidence="4">Uncharacterized protein</fullName>
    </submittedName>
</protein>
<feature type="transmembrane region" description="Helical" evidence="1">
    <location>
        <begin position="166"/>
        <end position="186"/>
    </location>
</feature>
<dbReference type="EMBL" id="CAJNOJ010000001">
    <property type="protein sequence ID" value="CAF0721842.1"/>
    <property type="molecule type" value="Genomic_DNA"/>
</dbReference>
<keyword evidence="1" id="KW-1133">Transmembrane helix</keyword>
<dbReference type="Proteomes" id="UP000663852">
    <property type="component" value="Unassembled WGS sequence"/>
</dbReference>
<evidence type="ECO:0000313" key="5">
    <source>
        <dbReference type="Proteomes" id="UP000663828"/>
    </source>
</evidence>
<dbReference type="OrthoDB" id="9996954at2759"/>
<evidence type="ECO:0000313" key="3">
    <source>
        <dbReference type="EMBL" id="CAF0721842.1"/>
    </source>
</evidence>
<keyword evidence="1" id="KW-0812">Transmembrane</keyword>